<gene>
    <name evidence="5" type="primary">PIRL3</name>
    <name evidence="5" type="ORF">Tsubulata_035254</name>
</gene>
<evidence type="ECO:0000256" key="2">
    <source>
        <dbReference type="ARBA" id="ARBA00022737"/>
    </source>
</evidence>
<evidence type="ECO:0000313" key="5">
    <source>
        <dbReference type="EMBL" id="KAJ4838009.1"/>
    </source>
</evidence>
<dbReference type="SUPFAM" id="SSF52058">
    <property type="entry name" value="L domain-like"/>
    <property type="match status" value="1"/>
</dbReference>
<dbReference type="InterPro" id="IPR003591">
    <property type="entry name" value="Leu-rich_rpt_typical-subtyp"/>
</dbReference>
<reference evidence="5" key="1">
    <citation type="submission" date="2022-02" db="EMBL/GenBank/DDBJ databases">
        <authorList>
            <person name="Henning P.M."/>
            <person name="McCubbin A.G."/>
            <person name="Shore J.S."/>
        </authorList>
    </citation>
    <scope>NUCLEOTIDE SEQUENCE</scope>
    <source>
        <strain evidence="5">F60SS</strain>
        <tissue evidence="5">Leaves</tissue>
    </source>
</reference>
<sequence>MDQYHENFPLLFHLLSQSDPISHQPLSHDQQSKLLTQLPHLNNPKVLSSLTQAIPAGIAQTHHLLNALGPRPHPDAVSAARSKITQIPETGEAEMYKALVRLAEMHEGYEKQFKEAEERLVGVYTDVVVELEGGKVNEEVVEILREAQSGKVVERVDLSGRELRLIPEAFGGLHGLLVLNLSRNQLEILPDSIAGLEKLEELDVSSNFLTSLPDSVGLLRNLKVLNVSGNKLNHLPESIALCSSLVELDASFNNLMSLPKNIGYGLTNLQRLSIQLNKIRILPASICEMKSLRHLDVHFNELQGLPQAIGRLTNLDVLNLGSNFSDLTELPDTFGDLSNLRELDISNNQIHALPDAFGRLEKLTKLNLDGNPLVIPPMEIVNNGIQAVLDFMNRRWREMIEQQQRNMLEANEQQPQAGWLAWGTSLLGNFVSGVSQMGEKTPKDPYLDQLL</sequence>
<reference evidence="5" key="2">
    <citation type="journal article" date="2023" name="Plants (Basel)">
        <title>Annotation of the Turnera subulata (Passifloraceae) Draft Genome Reveals the S-Locus Evolved after the Divergence of Turneroideae from Passifloroideae in a Stepwise Manner.</title>
        <authorList>
            <person name="Henning P.M."/>
            <person name="Roalson E.H."/>
            <person name="Mir W."/>
            <person name="McCubbin A.G."/>
            <person name="Shore J.S."/>
        </authorList>
    </citation>
    <scope>NUCLEOTIDE SEQUENCE</scope>
    <source>
        <strain evidence="5">F60SS</strain>
    </source>
</reference>
<dbReference type="PRINTS" id="PR00019">
    <property type="entry name" value="LEURICHRPT"/>
</dbReference>
<dbReference type="InterPro" id="IPR032675">
    <property type="entry name" value="LRR_dom_sf"/>
</dbReference>
<dbReference type="Gene3D" id="3.80.10.10">
    <property type="entry name" value="Ribonuclease Inhibitor"/>
    <property type="match status" value="3"/>
</dbReference>
<dbReference type="InterPro" id="IPR001611">
    <property type="entry name" value="Leu-rich_rpt"/>
</dbReference>
<evidence type="ECO:0000313" key="6">
    <source>
        <dbReference type="Proteomes" id="UP001141552"/>
    </source>
</evidence>
<comment type="similarity">
    <text evidence="3">Belongs to the SHOC2 family.</text>
</comment>
<dbReference type="SMART" id="SM00369">
    <property type="entry name" value="LRR_TYP"/>
    <property type="match status" value="8"/>
</dbReference>
<comment type="caution">
    <text evidence="5">The sequence shown here is derived from an EMBL/GenBank/DDBJ whole genome shotgun (WGS) entry which is preliminary data.</text>
</comment>
<dbReference type="Pfam" id="PF00560">
    <property type="entry name" value="LRR_1"/>
    <property type="match status" value="1"/>
</dbReference>
<dbReference type="OrthoDB" id="1668230at2759"/>
<evidence type="ECO:0000256" key="1">
    <source>
        <dbReference type="ARBA" id="ARBA00022614"/>
    </source>
</evidence>
<dbReference type="SMART" id="SM00364">
    <property type="entry name" value="LRR_BAC"/>
    <property type="match status" value="8"/>
</dbReference>
<evidence type="ECO:0000256" key="4">
    <source>
        <dbReference type="ARBA" id="ARBA00037519"/>
    </source>
</evidence>
<dbReference type="FunFam" id="3.80.10.10:FF:000405">
    <property type="entry name" value="Plant intracellular Ras-group-related LRR protein 4"/>
    <property type="match status" value="1"/>
</dbReference>
<protein>
    <submittedName>
        <fullName evidence="5">Plant intracellular Ras-group- LRR protein 3</fullName>
    </submittedName>
</protein>
<keyword evidence="1" id="KW-0433">Leucine-rich repeat</keyword>
<dbReference type="AlphaFoldDB" id="A0A9Q0FUB8"/>
<dbReference type="InterPro" id="IPR050216">
    <property type="entry name" value="LRR_domain-containing"/>
</dbReference>
<comment type="function">
    <text evidence="4">Leucine-rich repeat protein that likely mediates protein interactions, possibly in the context of signal transduction.</text>
</comment>
<name>A0A9Q0FUB8_9ROSI</name>
<dbReference type="PANTHER" id="PTHR48051:SF39">
    <property type="entry name" value="P53-INDUCED DEATH DOMAIN PROTEIN 1"/>
    <property type="match status" value="1"/>
</dbReference>
<evidence type="ECO:0000256" key="3">
    <source>
        <dbReference type="ARBA" id="ARBA00023786"/>
    </source>
</evidence>
<keyword evidence="2" id="KW-0677">Repeat</keyword>
<accession>A0A9Q0FUB8</accession>
<dbReference type="EMBL" id="JAKUCV010003686">
    <property type="protein sequence ID" value="KAJ4838009.1"/>
    <property type="molecule type" value="Genomic_DNA"/>
</dbReference>
<dbReference type="GO" id="GO:0005737">
    <property type="term" value="C:cytoplasm"/>
    <property type="evidence" value="ECO:0007669"/>
    <property type="project" value="TreeGrafter"/>
</dbReference>
<organism evidence="5 6">
    <name type="scientific">Turnera subulata</name>
    <dbReference type="NCBI Taxonomy" id="218843"/>
    <lineage>
        <taxon>Eukaryota</taxon>
        <taxon>Viridiplantae</taxon>
        <taxon>Streptophyta</taxon>
        <taxon>Embryophyta</taxon>
        <taxon>Tracheophyta</taxon>
        <taxon>Spermatophyta</taxon>
        <taxon>Magnoliopsida</taxon>
        <taxon>eudicotyledons</taxon>
        <taxon>Gunneridae</taxon>
        <taxon>Pentapetalae</taxon>
        <taxon>rosids</taxon>
        <taxon>fabids</taxon>
        <taxon>Malpighiales</taxon>
        <taxon>Passifloraceae</taxon>
        <taxon>Turnera</taxon>
    </lineage>
</organism>
<dbReference type="Pfam" id="PF13855">
    <property type="entry name" value="LRR_8"/>
    <property type="match status" value="3"/>
</dbReference>
<dbReference type="PANTHER" id="PTHR48051">
    <property type="match status" value="1"/>
</dbReference>
<keyword evidence="6" id="KW-1185">Reference proteome</keyword>
<dbReference type="PROSITE" id="PS51450">
    <property type="entry name" value="LRR"/>
    <property type="match status" value="3"/>
</dbReference>
<dbReference type="Proteomes" id="UP001141552">
    <property type="component" value="Unassembled WGS sequence"/>
</dbReference>
<proteinExistence type="inferred from homology"/>